<feature type="domain" description="Uracil-DNA glycosylase-like" evidence="1">
    <location>
        <begin position="1"/>
        <end position="158"/>
    </location>
</feature>
<dbReference type="SMART" id="SM00987">
    <property type="entry name" value="UreE_C"/>
    <property type="match status" value="1"/>
</dbReference>
<dbReference type="AlphaFoldDB" id="M7NK81"/>
<dbReference type="EMBL" id="AODQ01000070">
    <property type="protein sequence ID" value="EMR02185.1"/>
    <property type="molecule type" value="Genomic_DNA"/>
</dbReference>
<dbReference type="OrthoDB" id="9789139at2"/>
<dbReference type="Gene3D" id="3.40.470.10">
    <property type="entry name" value="Uracil-DNA glycosylase-like domain"/>
    <property type="match status" value="1"/>
</dbReference>
<organism evidence="2 3">
    <name type="scientific">Cesiribacter andamanensis AMV16</name>
    <dbReference type="NCBI Taxonomy" id="1279009"/>
    <lineage>
        <taxon>Bacteria</taxon>
        <taxon>Pseudomonadati</taxon>
        <taxon>Bacteroidota</taxon>
        <taxon>Cytophagia</taxon>
        <taxon>Cytophagales</taxon>
        <taxon>Cesiribacteraceae</taxon>
        <taxon>Cesiribacter</taxon>
    </lineage>
</organism>
<evidence type="ECO:0000313" key="3">
    <source>
        <dbReference type="Proteomes" id="UP000011910"/>
    </source>
</evidence>
<proteinExistence type="predicted"/>
<dbReference type="SMART" id="SM00986">
    <property type="entry name" value="UDG"/>
    <property type="match status" value="1"/>
</dbReference>
<dbReference type="PATRIC" id="fig|1279009.4.peg.2738"/>
<dbReference type="Proteomes" id="UP000011910">
    <property type="component" value="Unassembled WGS sequence"/>
</dbReference>
<keyword evidence="3" id="KW-1185">Reference proteome</keyword>
<dbReference type="CDD" id="cd10033">
    <property type="entry name" value="UDG_like"/>
    <property type="match status" value="1"/>
</dbReference>
<dbReference type="PANTHER" id="PTHR42160:SF1">
    <property type="entry name" value="URACIL-DNA GLYCOSYLASE SUPERFAMILY PROTEIN"/>
    <property type="match status" value="1"/>
</dbReference>
<dbReference type="SUPFAM" id="SSF52141">
    <property type="entry name" value="Uracil-DNA glycosylase-like"/>
    <property type="match status" value="1"/>
</dbReference>
<comment type="caution">
    <text evidence="2">The sequence shown here is derived from an EMBL/GenBank/DDBJ whole genome shotgun (WGS) entry which is preliminary data.</text>
</comment>
<dbReference type="STRING" id="1279009.ADICEAN_02700"/>
<dbReference type="InterPro" id="IPR047124">
    <property type="entry name" value="HI_0220.2"/>
</dbReference>
<evidence type="ECO:0000259" key="1">
    <source>
        <dbReference type="SMART" id="SM00986"/>
    </source>
</evidence>
<evidence type="ECO:0000313" key="2">
    <source>
        <dbReference type="EMBL" id="EMR02185.1"/>
    </source>
</evidence>
<dbReference type="PANTHER" id="PTHR42160">
    <property type="entry name" value="URACIL-DNA GLYCOSYLASE SUPERFAMILY PROTEIN"/>
    <property type="match status" value="1"/>
</dbReference>
<protein>
    <submittedName>
        <fullName evidence="2">Uracil-DNA glycosylase, family 4</fullName>
    </submittedName>
</protein>
<name>M7NK81_9BACT</name>
<dbReference type="InterPro" id="IPR005122">
    <property type="entry name" value="Uracil-DNA_glycosylase-like"/>
</dbReference>
<dbReference type="eggNOG" id="COG1573">
    <property type="taxonomic scope" value="Bacteria"/>
</dbReference>
<gene>
    <name evidence="2" type="ORF">ADICEAN_02700</name>
</gene>
<reference evidence="2 3" key="1">
    <citation type="journal article" date="2013" name="Genome Announc.">
        <title>Draft Genome Sequence of Cesiribacter andamanensis Strain AMV16T, Isolated from a Soil Sample from a Mud Volcano in the Andaman Islands, India.</title>
        <authorList>
            <person name="Shivaji S."/>
            <person name="Ara S."/>
            <person name="Begum Z."/>
            <person name="Srinivas T.N."/>
            <person name="Singh A."/>
            <person name="Kumar Pinnaka A."/>
        </authorList>
    </citation>
    <scope>NUCLEOTIDE SEQUENCE [LARGE SCALE GENOMIC DNA]</scope>
    <source>
        <strain evidence="2 3">AMV16</strain>
    </source>
</reference>
<sequence>MVWGRAEAPIMLIGQAPSRTVHQTRRPFNDASGKKLRRWLGVNEDTFWNQSLFYIGAVGRCYPGSTGKKGGGDRPPSPICAPLYLDKEVVLLQPELYLMVGGHSARHFFGNKRLNELVFEDLRYKGMPAFVLPHPSPLNMKWFKDHPHFEEVVLPSLQAAVQAALSKSVRSLA</sequence>
<dbReference type="Pfam" id="PF03167">
    <property type="entry name" value="UDG"/>
    <property type="match status" value="1"/>
</dbReference>
<accession>M7NK81</accession>
<dbReference type="InterPro" id="IPR036895">
    <property type="entry name" value="Uracil-DNA_glycosylase-like_sf"/>
</dbReference>